<name>A0A1F8AAD5_9EURO</name>
<comment type="caution">
    <text evidence="1">The sequence shown here is derived from an EMBL/GenBank/DDBJ whole genome shotgun (WGS) entry which is preliminary data.</text>
</comment>
<keyword evidence="2" id="KW-1185">Reference proteome</keyword>
<gene>
    <name evidence="1" type="ORF">ABOM_002150</name>
</gene>
<sequence length="95" mass="10271">MLERAGFVGPGEGEFWHGMINQSADAMRDSCIASGRNWIKGPESTFEGEADARFSDKADSKLGGKILLNPNPKAALQKDLFYVSSPFFSQTGGVK</sequence>
<dbReference type="AlphaFoldDB" id="A0A1F8AAD5"/>
<dbReference type="Proteomes" id="UP000179179">
    <property type="component" value="Unassembled WGS sequence"/>
</dbReference>
<dbReference type="OrthoDB" id="4412761at2759"/>
<organism evidence="1 2">
    <name type="scientific">Aspergillus bombycis</name>
    <dbReference type="NCBI Taxonomy" id="109264"/>
    <lineage>
        <taxon>Eukaryota</taxon>
        <taxon>Fungi</taxon>
        <taxon>Dikarya</taxon>
        <taxon>Ascomycota</taxon>
        <taxon>Pezizomycotina</taxon>
        <taxon>Eurotiomycetes</taxon>
        <taxon>Eurotiomycetidae</taxon>
        <taxon>Eurotiales</taxon>
        <taxon>Aspergillaceae</taxon>
        <taxon>Aspergillus</taxon>
    </lineage>
</organism>
<protein>
    <submittedName>
        <fullName evidence="1">Uncharacterized protein</fullName>
    </submittedName>
</protein>
<accession>A0A1F8AAD5</accession>
<dbReference type="RefSeq" id="XP_022392005.1">
    <property type="nucleotide sequence ID" value="XM_022529280.1"/>
</dbReference>
<dbReference type="EMBL" id="LYCR01000017">
    <property type="protein sequence ID" value="OGM48288.1"/>
    <property type="molecule type" value="Genomic_DNA"/>
</dbReference>
<reference evidence="1 2" key="1">
    <citation type="journal article" date="2016" name="Genome Biol. Evol.">
        <title>Draft genome sequence of an aflatoxigenic Aspergillus species, A. bombycis.</title>
        <authorList>
            <person name="Moore G.G."/>
            <person name="Mack B.M."/>
            <person name="Beltz S.B."/>
            <person name="Gilbert M.K."/>
        </authorList>
    </citation>
    <scope>NUCLEOTIDE SEQUENCE [LARGE SCALE GENOMIC DNA]</scope>
    <source>
        <strain evidence="2">NRRL 26010</strain>
    </source>
</reference>
<evidence type="ECO:0000313" key="1">
    <source>
        <dbReference type="EMBL" id="OGM48288.1"/>
    </source>
</evidence>
<proteinExistence type="predicted"/>
<evidence type="ECO:0000313" key="2">
    <source>
        <dbReference type="Proteomes" id="UP000179179"/>
    </source>
</evidence>
<dbReference type="GeneID" id="34445540"/>